<evidence type="ECO:0000313" key="1">
    <source>
        <dbReference type="EMBL" id="KOF90858.1"/>
    </source>
</evidence>
<organism evidence="1">
    <name type="scientific">Octopus bimaculoides</name>
    <name type="common">California two-spotted octopus</name>
    <dbReference type="NCBI Taxonomy" id="37653"/>
    <lineage>
        <taxon>Eukaryota</taxon>
        <taxon>Metazoa</taxon>
        <taxon>Spiralia</taxon>
        <taxon>Lophotrochozoa</taxon>
        <taxon>Mollusca</taxon>
        <taxon>Cephalopoda</taxon>
        <taxon>Coleoidea</taxon>
        <taxon>Octopodiformes</taxon>
        <taxon>Octopoda</taxon>
        <taxon>Incirrata</taxon>
        <taxon>Octopodidae</taxon>
        <taxon>Octopus</taxon>
    </lineage>
</organism>
<protein>
    <submittedName>
        <fullName evidence="1">Uncharacterized protein</fullName>
    </submittedName>
</protein>
<dbReference type="EMBL" id="KQ417670">
    <property type="protein sequence ID" value="KOF90858.1"/>
    <property type="molecule type" value="Genomic_DNA"/>
</dbReference>
<gene>
    <name evidence="1" type="ORF">OCBIM_22010333mg</name>
</gene>
<name>A0A0L8HNN1_OCTBM</name>
<reference evidence="1" key="1">
    <citation type="submission" date="2015-07" db="EMBL/GenBank/DDBJ databases">
        <title>MeaNS - Measles Nucleotide Surveillance Program.</title>
        <authorList>
            <person name="Tran T."/>
            <person name="Druce J."/>
        </authorList>
    </citation>
    <scope>NUCLEOTIDE SEQUENCE</scope>
    <source>
        <strain evidence="1">UCB-OBI-ISO-001</strain>
        <tissue evidence="1">Gonad</tissue>
    </source>
</reference>
<accession>A0A0L8HNN1</accession>
<dbReference type="AlphaFoldDB" id="A0A0L8HNN1"/>
<sequence length="55" mass="6225">MPFSRIHSFNPNIDNGEFVLVLKFSKLNYSIKEFSLVPSLTHISSLSFSHAQADL</sequence>
<proteinExistence type="predicted"/>